<dbReference type="PANTHER" id="PTHR11101:SF94">
    <property type="entry name" value="PHOSPHATE TRANSPORTER"/>
    <property type="match status" value="1"/>
</dbReference>
<evidence type="ECO:0000256" key="1">
    <source>
        <dbReference type="ARBA" id="ARBA00004141"/>
    </source>
</evidence>
<name>A0AA95Z5H1_PTEVI</name>
<feature type="transmembrane region" description="Helical" evidence="7">
    <location>
        <begin position="47"/>
        <end position="68"/>
    </location>
</feature>
<dbReference type="GO" id="GO:0016020">
    <property type="term" value="C:membrane"/>
    <property type="evidence" value="ECO:0007669"/>
    <property type="project" value="UniProtKB-SubCell"/>
</dbReference>
<organism evidence="8">
    <name type="scientific">Pteris vittata</name>
    <name type="common">Chinese ladder brake</name>
    <dbReference type="NCBI Taxonomy" id="13821"/>
    <lineage>
        <taxon>Eukaryota</taxon>
        <taxon>Viridiplantae</taxon>
        <taxon>Streptophyta</taxon>
        <taxon>Embryophyta</taxon>
        <taxon>Tracheophyta</taxon>
        <taxon>Polypodiopsida</taxon>
        <taxon>Polypodiidae</taxon>
        <taxon>Polypodiales</taxon>
        <taxon>Pteridineae</taxon>
        <taxon>Pteridaceae</taxon>
        <taxon>Pteridoideae</taxon>
        <taxon>Pteris</taxon>
        <taxon>Pteris subgen. Pteris</taxon>
        <taxon>Pteris sect. Pteris</taxon>
    </lineage>
</organism>
<evidence type="ECO:0000256" key="6">
    <source>
        <dbReference type="ARBA" id="ARBA00023136"/>
    </source>
</evidence>
<evidence type="ECO:0000256" key="3">
    <source>
        <dbReference type="ARBA" id="ARBA00022592"/>
    </source>
</evidence>
<evidence type="ECO:0000256" key="5">
    <source>
        <dbReference type="ARBA" id="ARBA00022989"/>
    </source>
</evidence>
<feature type="transmembrane region" description="Helical" evidence="7">
    <location>
        <begin position="480"/>
        <end position="498"/>
    </location>
</feature>
<evidence type="ECO:0000256" key="7">
    <source>
        <dbReference type="RuleBase" id="RU363058"/>
    </source>
</evidence>
<evidence type="ECO:0000256" key="2">
    <source>
        <dbReference type="ARBA" id="ARBA00022448"/>
    </source>
</evidence>
<feature type="transmembrane region" description="Helical" evidence="7">
    <location>
        <begin position="89"/>
        <end position="111"/>
    </location>
</feature>
<evidence type="ECO:0000256" key="4">
    <source>
        <dbReference type="ARBA" id="ARBA00022692"/>
    </source>
</evidence>
<sequence length="635" mass="68134">MAEAVMGEYLWLVVAGAFAAFGFGWGTGANDVANAFGTSIGSKALTLKQATIIAAIFEFAGALVLGRVSTNTIAGGIAKVNSFSQEPEVYAYGMVCALGVGTVWLAITSYFGLNVSSTHSIIGGIIGFALVYNGSDGVNWADKDPKSFPPYKGVLPIVMGWFIAPILTGATAAFFFFILRTIVLRRRNAFQLSFWVLPPVVFAVTMVNIYFVFTKGAKKYLSDKGEDWSDKKSTWVSAVIATGLFILTAAIAVPWLKFMVNKRITREKEAAEMVTMDNVPELPQGPADADGEAAVVKPSIFKRMFKIATHGVNVDIHKVVKQDLVVGQIHEAAEKFDPHVEYVFAYLQVFSAICVIFAHGAGEVGYMAGPLATIWDVYLNGKLREKVLPPVWIILIGAFGLVIGLATYGYNVTRAMGVKLAKLSPTRGMCAEMATAFVIMIGAQFGLPTSSSQCVTGAIVGIGIMEGIKGVNWKVFGEQFASWVSTLVVIGLCTAAVFSQGVYAPSITAGNSVRHYEDDISGISKAMLQNFNSSLQSYQQASLQNAVPELNATTWMALNKTVYDIPLHDLAKNPSVDADVIIGQLRTILALVQEHSVDALGQTRVYPGALICNTNITANNSTASSPCKPPFLIET</sequence>
<feature type="transmembrane region" description="Helical" evidence="7">
    <location>
        <begin position="233"/>
        <end position="256"/>
    </location>
</feature>
<keyword evidence="2 7" id="KW-0813">Transport</keyword>
<feature type="transmembrane region" description="Helical" evidence="7">
    <location>
        <begin position="154"/>
        <end position="180"/>
    </location>
</feature>
<feature type="transmembrane region" description="Helical" evidence="7">
    <location>
        <begin position="387"/>
        <end position="408"/>
    </location>
</feature>
<keyword evidence="6 7" id="KW-0472">Membrane</keyword>
<accession>A0AA95Z5H1</accession>
<keyword evidence="3 7" id="KW-0592">Phosphate transport</keyword>
<comment type="function">
    <text evidence="7">Sodium-phosphate symporter.</text>
</comment>
<feature type="transmembrane region" description="Helical" evidence="7">
    <location>
        <begin position="343"/>
        <end position="367"/>
    </location>
</feature>
<dbReference type="GO" id="GO:0035435">
    <property type="term" value="P:phosphate ion transmembrane transport"/>
    <property type="evidence" value="ECO:0007669"/>
    <property type="project" value="TreeGrafter"/>
</dbReference>
<proteinExistence type="evidence at transcript level"/>
<feature type="transmembrane region" description="Helical" evidence="7">
    <location>
        <begin position="9"/>
        <end position="27"/>
    </location>
</feature>
<keyword evidence="4 7" id="KW-0812">Transmembrane</keyword>
<keyword evidence="5 7" id="KW-1133">Transmembrane helix</keyword>
<dbReference type="EMBL" id="OR348660">
    <property type="protein sequence ID" value="WNH14451.1"/>
    <property type="molecule type" value="mRNA"/>
</dbReference>
<dbReference type="Pfam" id="PF01384">
    <property type="entry name" value="PHO4"/>
    <property type="match status" value="1"/>
</dbReference>
<dbReference type="PANTHER" id="PTHR11101">
    <property type="entry name" value="PHOSPHATE TRANSPORTER"/>
    <property type="match status" value="1"/>
</dbReference>
<comment type="similarity">
    <text evidence="7">Belongs to the inorganic phosphate transporter (PiT) (TC 2.A.20) family.</text>
</comment>
<protein>
    <recommendedName>
        <fullName evidence="7">Phosphate transporter</fullName>
    </recommendedName>
</protein>
<feature type="transmembrane region" description="Helical" evidence="7">
    <location>
        <begin position="192"/>
        <end position="213"/>
    </location>
</feature>
<reference evidence="8" key="1">
    <citation type="submission" date="2023-07" db="EMBL/GenBank/DDBJ databases">
        <authorList>
            <person name="Dan S."/>
        </authorList>
    </citation>
    <scope>NUCLEOTIDE SEQUENCE</scope>
</reference>
<dbReference type="AlphaFoldDB" id="A0AA95Z5H1"/>
<comment type="subcellular location">
    <subcellularLocation>
        <location evidence="1 7">Membrane</location>
        <topology evidence="1 7">Multi-pass membrane protein</topology>
    </subcellularLocation>
</comment>
<dbReference type="InterPro" id="IPR001204">
    <property type="entry name" value="Phos_transporter"/>
</dbReference>
<evidence type="ECO:0000313" key="8">
    <source>
        <dbReference type="EMBL" id="WNH14451.1"/>
    </source>
</evidence>
<dbReference type="GO" id="GO:0005315">
    <property type="term" value="F:phosphate transmembrane transporter activity"/>
    <property type="evidence" value="ECO:0007669"/>
    <property type="project" value="InterPro"/>
</dbReference>